<name>A0A4S8JC02_MUSBA</name>
<comment type="caution">
    <text evidence="1">The sequence shown here is derived from an EMBL/GenBank/DDBJ whole genome shotgun (WGS) entry which is preliminary data.</text>
</comment>
<dbReference type="EMBL" id="PYDT01000006">
    <property type="protein sequence ID" value="THU58332.1"/>
    <property type="molecule type" value="Genomic_DNA"/>
</dbReference>
<sequence length="236" mass="26517">MSDLSVEELGIPYASRWMMLKADSHIWGDGPTAQEFIQGALHPALAKDLYCSLSEVLADRAAKSLVWVQCYTMALIDQVLDAGRVIERQSDTNAALRLENLELRVEGVPEAIAMAEEHASALDEEVSCLKTESEESRSHIRTLDDELLTLSHDVETARSSAGAAEEVLKEERLVLPKKIEGAIADGFKHGLVRSRQTTYEFGYRVACARFRARYLDLELDQTRLPTIRRIRMLICR</sequence>
<reference evidence="1 2" key="1">
    <citation type="journal article" date="2019" name="Nat. Plants">
        <title>Genome sequencing of Musa balbisiana reveals subgenome evolution and function divergence in polyploid bananas.</title>
        <authorList>
            <person name="Yao X."/>
        </authorList>
    </citation>
    <scope>NUCLEOTIDE SEQUENCE [LARGE SCALE GENOMIC DNA]</scope>
    <source>
        <strain evidence="2">cv. DH-PKW</strain>
        <tissue evidence="1">Leaves</tissue>
    </source>
</reference>
<dbReference type="AlphaFoldDB" id="A0A4S8JC02"/>
<evidence type="ECO:0000313" key="1">
    <source>
        <dbReference type="EMBL" id="THU58332.1"/>
    </source>
</evidence>
<gene>
    <name evidence="1" type="ORF">C4D60_Mb03t13100</name>
</gene>
<dbReference type="Proteomes" id="UP000317650">
    <property type="component" value="Chromosome 3"/>
</dbReference>
<accession>A0A4S8JC02</accession>
<protein>
    <submittedName>
        <fullName evidence="1">Uncharacterized protein</fullName>
    </submittedName>
</protein>
<evidence type="ECO:0000313" key="2">
    <source>
        <dbReference type="Proteomes" id="UP000317650"/>
    </source>
</evidence>
<keyword evidence="2" id="KW-1185">Reference proteome</keyword>
<proteinExistence type="predicted"/>
<organism evidence="1 2">
    <name type="scientific">Musa balbisiana</name>
    <name type="common">Banana</name>
    <dbReference type="NCBI Taxonomy" id="52838"/>
    <lineage>
        <taxon>Eukaryota</taxon>
        <taxon>Viridiplantae</taxon>
        <taxon>Streptophyta</taxon>
        <taxon>Embryophyta</taxon>
        <taxon>Tracheophyta</taxon>
        <taxon>Spermatophyta</taxon>
        <taxon>Magnoliopsida</taxon>
        <taxon>Liliopsida</taxon>
        <taxon>Zingiberales</taxon>
        <taxon>Musaceae</taxon>
        <taxon>Musa</taxon>
    </lineage>
</organism>